<dbReference type="EMBL" id="JALRMR010000049">
    <property type="protein sequence ID" value="MDT1975510.1"/>
    <property type="molecule type" value="Genomic_DNA"/>
</dbReference>
<evidence type="ECO:0000256" key="1">
    <source>
        <dbReference type="SAM" id="Phobius"/>
    </source>
</evidence>
<name>A0AAW8RCW7_CARDV</name>
<dbReference type="Proteomes" id="UP001249945">
    <property type="component" value="Unassembled WGS sequence"/>
</dbReference>
<reference evidence="2" key="1">
    <citation type="submission" date="2022-04" db="EMBL/GenBank/DDBJ databases">
        <title>Draft genome sequences of lactic acid bacteria (LAB) strains involved in meat spoilage.</title>
        <authorList>
            <person name="Palevich N."/>
        </authorList>
    </citation>
    <scope>NUCLEOTIDE SEQUENCE</scope>
    <source>
        <strain evidence="2">9-14</strain>
    </source>
</reference>
<dbReference type="AlphaFoldDB" id="A0AAW8RCW7"/>
<protein>
    <submittedName>
        <fullName evidence="2">Uncharacterized protein</fullName>
    </submittedName>
</protein>
<feature type="transmembrane region" description="Helical" evidence="1">
    <location>
        <begin position="12"/>
        <end position="30"/>
    </location>
</feature>
<evidence type="ECO:0000313" key="4">
    <source>
        <dbReference type="Proteomes" id="UP001249945"/>
    </source>
</evidence>
<gene>
    <name evidence="2" type="ORF">MX635_14115</name>
    <name evidence="3" type="ORF">MX635_14120</name>
</gene>
<comment type="caution">
    <text evidence="2">The sequence shown here is derived from an EMBL/GenBank/DDBJ whole genome shotgun (WGS) entry which is preliminary data.</text>
</comment>
<keyword evidence="1" id="KW-0812">Transmembrane</keyword>
<accession>A0AAW8RCW7</accession>
<dbReference type="EMBL" id="JALRMR010000050">
    <property type="protein sequence ID" value="MDT1975511.1"/>
    <property type="molecule type" value="Genomic_DNA"/>
</dbReference>
<proteinExistence type="predicted"/>
<sequence>MQVRMSKKQLSMWIVALFVSGLILSGIHYVTKVKESGIKAEELNLTIASSQQEFYENEEFQFDITIDDP</sequence>
<keyword evidence="1" id="KW-1133">Transmembrane helix</keyword>
<organism evidence="2 4">
    <name type="scientific">Carnobacterium divergens</name>
    <name type="common">Lactobacillus divergens</name>
    <dbReference type="NCBI Taxonomy" id="2748"/>
    <lineage>
        <taxon>Bacteria</taxon>
        <taxon>Bacillati</taxon>
        <taxon>Bacillota</taxon>
        <taxon>Bacilli</taxon>
        <taxon>Lactobacillales</taxon>
        <taxon>Carnobacteriaceae</taxon>
        <taxon>Carnobacterium</taxon>
    </lineage>
</organism>
<feature type="non-terminal residue" evidence="2">
    <location>
        <position position="69"/>
    </location>
</feature>
<keyword evidence="1" id="KW-0472">Membrane</keyword>
<evidence type="ECO:0000313" key="2">
    <source>
        <dbReference type="EMBL" id="MDT1975510.1"/>
    </source>
</evidence>
<evidence type="ECO:0000313" key="3">
    <source>
        <dbReference type="EMBL" id="MDT1975511.1"/>
    </source>
</evidence>
<dbReference type="RefSeq" id="WP_311781108.1">
    <property type="nucleotide sequence ID" value="NZ_JALRMQ010000018.1"/>
</dbReference>